<keyword evidence="6" id="KW-0539">Nucleus</keyword>
<dbReference type="InterPro" id="IPR021629">
    <property type="entry name" value="Mediator_Med23"/>
</dbReference>
<dbReference type="PANTHER" id="PTHR12691:SF10">
    <property type="entry name" value="MEDIATOR OF RNA POLYMERASE II TRANSCRIPTION SUBUNIT 23"/>
    <property type="match status" value="1"/>
</dbReference>
<dbReference type="GO" id="GO:0005667">
    <property type="term" value="C:transcription regulator complex"/>
    <property type="evidence" value="ECO:0007669"/>
    <property type="project" value="TreeGrafter"/>
</dbReference>
<evidence type="ECO:0000313" key="8">
    <source>
        <dbReference type="EMBL" id="VDK59002.1"/>
    </source>
</evidence>
<reference evidence="8 9" key="1">
    <citation type="submission" date="2018-11" db="EMBL/GenBank/DDBJ databases">
        <authorList>
            <consortium name="Pathogen Informatics"/>
        </authorList>
    </citation>
    <scope>NUCLEOTIDE SEQUENCE [LARGE SCALE GENOMIC DNA]</scope>
</reference>
<evidence type="ECO:0000256" key="1">
    <source>
        <dbReference type="ARBA" id="ARBA00004123"/>
    </source>
</evidence>
<keyword evidence="4" id="KW-0805">Transcription regulation</keyword>
<accession>A0A3P6R7N3</accession>
<dbReference type="GO" id="GO:0006357">
    <property type="term" value="P:regulation of transcription by RNA polymerase II"/>
    <property type="evidence" value="ECO:0007669"/>
    <property type="project" value="TreeGrafter"/>
</dbReference>
<evidence type="ECO:0000313" key="9">
    <source>
        <dbReference type="Proteomes" id="UP000271889"/>
    </source>
</evidence>
<comment type="subcellular location">
    <subcellularLocation>
        <location evidence="1">Nucleus</location>
    </subcellularLocation>
</comment>
<evidence type="ECO:0000256" key="7">
    <source>
        <dbReference type="ARBA" id="ARBA00031961"/>
    </source>
</evidence>
<evidence type="ECO:0000256" key="4">
    <source>
        <dbReference type="ARBA" id="ARBA00023015"/>
    </source>
</evidence>
<dbReference type="Pfam" id="PF11573">
    <property type="entry name" value="Med23"/>
    <property type="match status" value="1"/>
</dbReference>
<dbReference type="GO" id="GO:0010628">
    <property type="term" value="P:positive regulation of gene expression"/>
    <property type="evidence" value="ECO:0007669"/>
    <property type="project" value="TreeGrafter"/>
</dbReference>
<evidence type="ECO:0000256" key="2">
    <source>
        <dbReference type="ARBA" id="ARBA00010222"/>
    </source>
</evidence>
<evidence type="ECO:0000256" key="5">
    <source>
        <dbReference type="ARBA" id="ARBA00023163"/>
    </source>
</evidence>
<dbReference type="OrthoDB" id="5827627at2759"/>
<evidence type="ECO:0000256" key="6">
    <source>
        <dbReference type="ARBA" id="ARBA00023242"/>
    </source>
</evidence>
<keyword evidence="5" id="KW-0804">Transcription</keyword>
<dbReference type="GO" id="GO:0016592">
    <property type="term" value="C:mediator complex"/>
    <property type="evidence" value="ECO:0007669"/>
    <property type="project" value="TreeGrafter"/>
</dbReference>
<dbReference type="PANTHER" id="PTHR12691">
    <property type="entry name" value="MEDIATOR OF RNA POLYMERASE II TRANSCRIPTION SUBUNIT 23"/>
    <property type="match status" value="1"/>
</dbReference>
<dbReference type="Proteomes" id="UP000271889">
    <property type="component" value="Unassembled WGS sequence"/>
</dbReference>
<gene>
    <name evidence="8" type="ORF">CGOC_LOCUS4508</name>
</gene>
<protein>
    <recommendedName>
        <fullName evidence="3">Mediator of RNA polymerase II transcription subunit 23</fullName>
    </recommendedName>
    <alternativeName>
        <fullName evidence="7">Mediator complex subunit 23</fullName>
    </alternativeName>
</protein>
<dbReference type="EMBL" id="UYRV01012567">
    <property type="protein sequence ID" value="VDK59002.1"/>
    <property type="molecule type" value="Genomic_DNA"/>
</dbReference>
<feature type="non-terminal residue" evidence="8">
    <location>
        <position position="260"/>
    </location>
</feature>
<dbReference type="AlphaFoldDB" id="A0A3P6R7N3"/>
<keyword evidence="9" id="KW-1185">Reference proteome</keyword>
<proteinExistence type="inferred from homology"/>
<organism evidence="8 9">
    <name type="scientific">Cylicostephanus goldi</name>
    <name type="common">Nematode worm</name>
    <dbReference type="NCBI Taxonomy" id="71465"/>
    <lineage>
        <taxon>Eukaryota</taxon>
        <taxon>Metazoa</taxon>
        <taxon>Ecdysozoa</taxon>
        <taxon>Nematoda</taxon>
        <taxon>Chromadorea</taxon>
        <taxon>Rhabditida</taxon>
        <taxon>Rhabditina</taxon>
        <taxon>Rhabditomorpha</taxon>
        <taxon>Strongyloidea</taxon>
        <taxon>Strongylidae</taxon>
        <taxon>Cylicostephanus</taxon>
    </lineage>
</organism>
<name>A0A3P6R7N3_CYLGO</name>
<comment type="similarity">
    <text evidence="2">Belongs to the Mediator complex subunit 23 family.</text>
</comment>
<evidence type="ECO:0000256" key="3">
    <source>
        <dbReference type="ARBA" id="ARBA00019696"/>
    </source>
</evidence>
<sequence>MGIESDPEIIRINQVYTWAPSQLSSLPLSAQRTAITLEEDPAKAEAFQREVHTDFMQMRGQPELSWMEYMALPSRQPTILCVIFRSLIESPPEHQIVPPVIYQVLERQTCREHVLAVNALVDYIISQMNAEKNLEEFLPMMIRVLNLMVFHRHVMTFDRLLLALVLHPATDHASQIAMVIVQALLNCTEINERIDFYCRYIPKRDVDAPEHFRRLAEYHRKFPEMTFGEMANRPPMMAEIINSRMHYPIYYGSLIERLLP</sequence>